<dbReference type="EC" id="3.6.4.13" evidence="6"/>
<dbReference type="SMART" id="SM00487">
    <property type="entry name" value="DEXDc"/>
    <property type="match status" value="1"/>
</dbReference>
<keyword evidence="6" id="KW-0347">Helicase</keyword>
<comment type="similarity">
    <text evidence="6">Belongs to the DEAD box helicase family.</text>
</comment>
<sequence>MCQACVPGVSVDGYDCDSDLDLESDDGCACPHDHKEHHHEHEHEDEHNHEQKDINKDNYSQVVTFPSDPFFTRLINATHQYQDQIIINDSAQGLQLTYAQFLQDVQALRLKIQSAVPADVLDASGVFKEGVDANVGVLAEIQYPFFVASLAILAMGGVIVPMGHEPEPEQAVAVLNESKSTVLVFDPTQTDLATAIKKEDESITQLPIEINQTQKNPEKLGFATADDVVIAPERPALLLFTDSDTPAVLTRQTFYDQATESIASFLNYSLDLMSGPGSTDGAQPYSSMAGKLDSNLLRALEVMGFDSMTPVQQRVLTELPNWRSDCLVQAKTGTGKTLAFLLPALHCLLQGYSPPRGQVGVLIITPTRELAQQIAKSCDQLTSQLAKPLECHIAVGGTARASAFSRFIKGAPSVLVATPGRLKDYLSDPSAAEKLSNIQTLVLDEADTMLETGFIADVKQILRLIPPKSTGWQGMCFSATVPPKVKDVVKVVLKPGYSSLSTIEENEAPTHERVPQYHVLMPGVADTFTTLASLLKLEIKSSSKIIVFGVTANMVALFAGLFSQGLTPLRVFEIHSRLNQSARTKTTAQFKEAAAGILFASDVIGRGMDFPNVDLVIQVGLPSNGEQYVHRVGRTARAGNDGRAIILLTETESFFMRNNRHLPIKPHPQTDAINEGAASCADAVTQAMYAIDEEKKQRAYSSFIGFFAGSGLLRQLRLDKAGLVQLANDMAMNGMACPEPPPMEKKTIGKMGLKGVPGFNYASGGDSFRGSSSRPRNNPQGKIRDALSPGAGGDRGGVEKRRGGGRGGRGRGRGGRGGKPRGA</sequence>
<accession>A0A1L9RUZ4</accession>
<dbReference type="InterPro" id="IPR000873">
    <property type="entry name" value="AMP-dep_synth/lig_dom"/>
</dbReference>
<evidence type="ECO:0000256" key="1">
    <source>
        <dbReference type="ARBA" id="ARBA00022741"/>
    </source>
</evidence>
<evidence type="ECO:0000313" key="10">
    <source>
        <dbReference type="EMBL" id="OJJ38739.1"/>
    </source>
</evidence>
<keyword evidence="1 6" id="KW-0547">Nucleotide-binding</keyword>
<name>A0A1L9RUZ4_ASPWE</name>
<comment type="domain">
    <text evidence="6">The Q motif is unique to and characteristic of the DEAD box family of RNA helicases and controls ATP binding and hydrolysis.</text>
</comment>
<feature type="compositionally biased region" description="Basic residues" evidence="7">
    <location>
        <begin position="808"/>
        <end position="823"/>
    </location>
</feature>
<proteinExistence type="inferred from homology"/>
<dbReference type="Pfam" id="PF00271">
    <property type="entry name" value="Helicase_C"/>
    <property type="match status" value="1"/>
</dbReference>
<feature type="domain" description="Helicase ATP-binding" evidence="8">
    <location>
        <begin position="317"/>
        <end position="499"/>
    </location>
</feature>
<dbReference type="GO" id="GO:0003723">
    <property type="term" value="F:RNA binding"/>
    <property type="evidence" value="ECO:0007669"/>
    <property type="project" value="UniProtKB-UniRule"/>
</dbReference>
<dbReference type="PANTHER" id="PTHR24031">
    <property type="entry name" value="RNA HELICASE"/>
    <property type="match status" value="1"/>
</dbReference>
<keyword evidence="3 6" id="KW-0067">ATP-binding</keyword>
<dbReference type="RefSeq" id="XP_040692415.1">
    <property type="nucleotide sequence ID" value="XM_040831834.1"/>
</dbReference>
<evidence type="ECO:0000256" key="4">
    <source>
        <dbReference type="ARBA" id="ARBA00022884"/>
    </source>
</evidence>
<reference evidence="11" key="1">
    <citation type="journal article" date="2017" name="Genome Biol.">
        <title>Comparative genomics reveals high biological diversity and specific adaptations in the industrially and medically important fungal genus Aspergillus.</title>
        <authorList>
            <person name="de Vries R.P."/>
            <person name="Riley R."/>
            <person name="Wiebenga A."/>
            <person name="Aguilar-Osorio G."/>
            <person name="Amillis S."/>
            <person name="Uchima C.A."/>
            <person name="Anderluh G."/>
            <person name="Asadollahi M."/>
            <person name="Askin M."/>
            <person name="Barry K."/>
            <person name="Battaglia E."/>
            <person name="Bayram O."/>
            <person name="Benocci T."/>
            <person name="Braus-Stromeyer S.A."/>
            <person name="Caldana C."/>
            <person name="Canovas D."/>
            <person name="Cerqueira G.C."/>
            <person name="Chen F."/>
            <person name="Chen W."/>
            <person name="Choi C."/>
            <person name="Clum A."/>
            <person name="Dos Santos R.A."/>
            <person name="Damasio A.R."/>
            <person name="Diallinas G."/>
            <person name="Emri T."/>
            <person name="Fekete E."/>
            <person name="Flipphi M."/>
            <person name="Freyberg S."/>
            <person name="Gallo A."/>
            <person name="Gournas C."/>
            <person name="Habgood R."/>
            <person name="Hainaut M."/>
            <person name="Harispe M.L."/>
            <person name="Henrissat B."/>
            <person name="Hilden K.S."/>
            <person name="Hope R."/>
            <person name="Hossain A."/>
            <person name="Karabika E."/>
            <person name="Karaffa L."/>
            <person name="Karanyi Z."/>
            <person name="Krasevec N."/>
            <person name="Kuo A."/>
            <person name="Kusch H."/>
            <person name="LaButti K."/>
            <person name="Lagendijk E.L."/>
            <person name="Lapidus A."/>
            <person name="Levasseur A."/>
            <person name="Lindquist E."/>
            <person name="Lipzen A."/>
            <person name="Logrieco A.F."/>
            <person name="MacCabe A."/>
            <person name="Maekelae M.R."/>
            <person name="Malavazi I."/>
            <person name="Melin P."/>
            <person name="Meyer V."/>
            <person name="Mielnichuk N."/>
            <person name="Miskei M."/>
            <person name="Molnar A.P."/>
            <person name="Mule G."/>
            <person name="Ngan C.Y."/>
            <person name="Orejas M."/>
            <person name="Orosz E."/>
            <person name="Ouedraogo J.P."/>
            <person name="Overkamp K.M."/>
            <person name="Park H.-S."/>
            <person name="Perrone G."/>
            <person name="Piumi F."/>
            <person name="Punt P.J."/>
            <person name="Ram A.F."/>
            <person name="Ramon A."/>
            <person name="Rauscher S."/>
            <person name="Record E."/>
            <person name="Riano-Pachon D.M."/>
            <person name="Robert V."/>
            <person name="Roehrig J."/>
            <person name="Ruller R."/>
            <person name="Salamov A."/>
            <person name="Salih N.S."/>
            <person name="Samson R.A."/>
            <person name="Sandor E."/>
            <person name="Sanguinetti M."/>
            <person name="Schuetze T."/>
            <person name="Sepcic K."/>
            <person name="Shelest E."/>
            <person name="Sherlock G."/>
            <person name="Sophianopoulou V."/>
            <person name="Squina F.M."/>
            <person name="Sun H."/>
            <person name="Susca A."/>
            <person name="Todd R.B."/>
            <person name="Tsang A."/>
            <person name="Unkles S.E."/>
            <person name="van de Wiele N."/>
            <person name="van Rossen-Uffink D."/>
            <person name="Oliveira J.V."/>
            <person name="Vesth T.C."/>
            <person name="Visser J."/>
            <person name="Yu J.-H."/>
            <person name="Zhou M."/>
            <person name="Andersen M.R."/>
            <person name="Archer D.B."/>
            <person name="Baker S.E."/>
            <person name="Benoit I."/>
            <person name="Brakhage A.A."/>
            <person name="Braus G.H."/>
            <person name="Fischer R."/>
            <person name="Frisvad J.C."/>
            <person name="Goldman G.H."/>
            <person name="Houbraken J."/>
            <person name="Oakley B."/>
            <person name="Pocsi I."/>
            <person name="Scazzocchio C."/>
            <person name="Seiboth B."/>
            <person name="vanKuyk P.A."/>
            <person name="Wortman J."/>
            <person name="Dyer P.S."/>
            <person name="Grigoriev I.V."/>
        </authorList>
    </citation>
    <scope>NUCLEOTIDE SEQUENCE [LARGE SCALE GENOMIC DNA]</scope>
    <source>
        <strain evidence="11">DTO 134E9</strain>
    </source>
</reference>
<feature type="compositionally biased region" description="Low complexity" evidence="7">
    <location>
        <begin position="763"/>
        <end position="776"/>
    </location>
</feature>
<dbReference type="OrthoDB" id="193716at2759"/>
<dbReference type="InterPro" id="IPR001650">
    <property type="entry name" value="Helicase_C-like"/>
</dbReference>
<dbReference type="GO" id="GO:0003724">
    <property type="term" value="F:RNA helicase activity"/>
    <property type="evidence" value="ECO:0007669"/>
    <property type="project" value="UniProtKB-EC"/>
</dbReference>
<feature type="region of interest" description="Disordered" evidence="7">
    <location>
        <begin position="32"/>
        <end position="51"/>
    </location>
</feature>
<evidence type="ECO:0000256" key="7">
    <source>
        <dbReference type="SAM" id="MobiDB-lite"/>
    </source>
</evidence>
<dbReference type="EMBL" id="KV878210">
    <property type="protein sequence ID" value="OJJ38739.1"/>
    <property type="molecule type" value="Genomic_DNA"/>
</dbReference>
<comment type="function">
    <text evidence="6">RNA helicase.</text>
</comment>
<keyword evidence="2 6" id="KW-0378">Hydrolase</keyword>
<feature type="domain" description="Helicase C-terminal" evidence="9">
    <location>
        <begin position="533"/>
        <end position="692"/>
    </location>
</feature>
<feature type="region of interest" description="Disordered" evidence="7">
    <location>
        <begin position="762"/>
        <end position="823"/>
    </location>
</feature>
<evidence type="ECO:0000259" key="9">
    <source>
        <dbReference type="PROSITE" id="PS51194"/>
    </source>
</evidence>
<evidence type="ECO:0000256" key="2">
    <source>
        <dbReference type="ARBA" id="ARBA00022801"/>
    </source>
</evidence>
<dbReference type="Gene3D" id="3.40.50.300">
    <property type="entry name" value="P-loop containing nucleotide triphosphate hydrolases"/>
    <property type="match status" value="2"/>
</dbReference>
<dbReference type="GO" id="GO:0005524">
    <property type="term" value="F:ATP binding"/>
    <property type="evidence" value="ECO:0007669"/>
    <property type="project" value="UniProtKB-UniRule"/>
</dbReference>
<evidence type="ECO:0000256" key="3">
    <source>
        <dbReference type="ARBA" id="ARBA00022840"/>
    </source>
</evidence>
<dbReference type="InterPro" id="IPR042099">
    <property type="entry name" value="ANL_N_sf"/>
</dbReference>
<dbReference type="Proteomes" id="UP000184383">
    <property type="component" value="Unassembled WGS sequence"/>
</dbReference>
<dbReference type="GO" id="GO:0016787">
    <property type="term" value="F:hydrolase activity"/>
    <property type="evidence" value="ECO:0007669"/>
    <property type="project" value="UniProtKB-KW"/>
</dbReference>
<dbReference type="CDD" id="cd18787">
    <property type="entry name" value="SF2_C_DEAD"/>
    <property type="match status" value="1"/>
</dbReference>
<dbReference type="SUPFAM" id="SSF56801">
    <property type="entry name" value="Acetyl-CoA synthetase-like"/>
    <property type="match status" value="1"/>
</dbReference>
<dbReference type="SUPFAM" id="SSF52540">
    <property type="entry name" value="P-loop containing nucleoside triphosphate hydrolases"/>
    <property type="match status" value="1"/>
</dbReference>
<comment type="catalytic activity">
    <reaction evidence="5 6">
        <text>ATP + H2O = ADP + phosphate + H(+)</text>
        <dbReference type="Rhea" id="RHEA:13065"/>
        <dbReference type="ChEBI" id="CHEBI:15377"/>
        <dbReference type="ChEBI" id="CHEBI:15378"/>
        <dbReference type="ChEBI" id="CHEBI:30616"/>
        <dbReference type="ChEBI" id="CHEBI:43474"/>
        <dbReference type="ChEBI" id="CHEBI:456216"/>
        <dbReference type="EC" id="3.6.4.13"/>
    </reaction>
</comment>
<evidence type="ECO:0000313" key="11">
    <source>
        <dbReference type="Proteomes" id="UP000184383"/>
    </source>
</evidence>
<gene>
    <name evidence="10" type="ORF">ASPWEDRAFT_180238</name>
</gene>
<keyword evidence="11" id="KW-1185">Reference proteome</keyword>
<keyword evidence="4 6" id="KW-0694">RNA-binding</keyword>
<dbReference type="InterPro" id="IPR014001">
    <property type="entry name" value="Helicase_ATP-bd"/>
</dbReference>
<dbReference type="InterPro" id="IPR011545">
    <property type="entry name" value="DEAD/DEAH_box_helicase_dom"/>
</dbReference>
<dbReference type="AlphaFoldDB" id="A0A1L9RUZ4"/>
<evidence type="ECO:0000256" key="5">
    <source>
        <dbReference type="ARBA" id="ARBA00047984"/>
    </source>
</evidence>
<dbReference type="SMART" id="SM00490">
    <property type="entry name" value="HELICc"/>
    <property type="match status" value="1"/>
</dbReference>
<dbReference type="PROSITE" id="PS51192">
    <property type="entry name" value="HELICASE_ATP_BIND_1"/>
    <property type="match status" value="1"/>
</dbReference>
<dbReference type="CDD" id="cd17964">
    <property type="entry name" value="DEADc_MSS116"/>
    <property type="match status" value="1"/>
</dbReference>
<dbReference type="PROSITE" id="PS51194">
    <property type="entry name" value="HELICASE_CTER"/>
    <property type="match status" value="1"/>
</dbReference>
<dbReference type="Gene3D" id="3.40.50.12780">
    <property type="entry name" value="N-terminal domain of ligase-like"/>
    <property type="match status" value="1"/>
</dbReference>
<evidence type="ECO:0000259" key="8">
    <source>
        <dbReference type="PROSITE" id="PS51192"/>
    </source>
</evidence>
<evidence type="ECO:0000256" key="6">
    <source>
        <dbReference type="RuleBase" id="RU365068"/>
    </source>
</evidence>
<organism evidence="10 11">
    <name type="scientific">Aspergillus wentii DTO 134E9</name>
    <dbReference type="NCBI Taxonomy" id="1073089"/>
    <lineage>
        <taxon>Eukaryota</taxon>
        <taxon>Fungi</taxon>
        <taxon>Dikarya</taxon>
        <taxon>Ascomycota</taxon>
        <taxon>Pezizomycotina</taxon>
        <taxon>Eurotiomycetes</taxon>
        <taxon>Eurotiomycetidae</taxon>
        <taxon>Eurotiales</taxon>
        <taxon>Aspergillaceae</taxon>
        <taxon>Aspergillus</taxon>
        <taxon>Aspergillus subgen. Cremei</taxon>
    </lineage>
</organism>
<dbReference type="GeneID" id="63747682"/>
<dbReference type="Pfam" id="PF00501">
    <property type="entry name" value="AMP-binding"/>
    <property type="match status" value="1"/>
</dbReference>
<protein>
    <recommendedName>
        <fullName evidence="6">ATP-dependent RNA helicase</fullName>
        <ecNumber evidence="6">3.6.4.13</ecNumber>
    </recommendedName>
</protein>
<dbReference type="VEuPathDB" id="FungiDB:ASPWEDRAFT_180238"/>
<dbReference type="STRING" id="1073089.A0A1L9RUZ4"/>
<dbReference type="InterPro" id="IPR027417">
    <property type="entry name" value="P-loop_NTPase"/>
</dbReference>
<dbReference type="Pfam" id="PF00270">
    <property type="entry name" value="DEAD"/>
    <property type="match status" value="1"/>
</dbReference>